<dbReference type="AlphaFoldDB" id="A0AAD2JR75"/>
<protein>
    <submittedName>
        <fullName evidence="1">Uncharacterized protein</fullName>
    </submittedName>
</protein>
<comment type="caution">
    <text evidence="1">The sequence shown here is derived from an EMBL/GenBank/DDBJ whole genome shotgun (WGS) entry which is preliminary data.</text>
</comment>
<dbReference type="EMBL" id="CAUZHL010000002">
    <property type="protein sequence ID" value="CAK1208614.1"/>
    <property type="molecule type" value="Genomic_DNA"/>
</dbReference>
<name>A0AAD2JR75_ECOLX</name>
<organism evidence="1 2">
    <name type="scientific">Escherichia coli</name>
    <dbReference type="NCBI Taxonomy" id="562"/>
    <lineage>
        <taxon>Bacteria</taxon>
        <taxon>Pseudomonadati</taxon>
        <taxon>Pseudomonadota</taxon>
        <taxon>Gammaproteobacteria</taxon>
        <taxon>Enterobacterales</taxon>
        <taxon>Enterobacteriaceae</taxon>
        <taxon>Escherichia</taxon>
    </lineage>
</organism>
<sequence length="124" mass="14317">MGILNNQFGVMVNMPDAAHKTSIFNGLVGLIRRVKRRIRQLGTAAGCGVNALSDLQNPIRRPDKTRQRRIRHFGSKVLSQRFSYLLVQIAREIFQSFQLFQRRAHFLLTFGIVTFQANQRFNQT</sequence>
<dbReference type="Proteomes" id="UP001190091">
    <property type="component" value="Unassembled WGS sequence"/>
</dbReference>
<evidence type="ECO:0000313" key="2">
    <source>
        <dbReference type="Proteomes" id="UP001190091"/>
    </source>
</evidence>
<reference evidence="1" key="1">
    <citation type="submission" date="2023-10" db="EMBL/GenBank/DDBJ databases">
        <authorList>
            <person name="Leclercq S."/>
        </authorList>
    </citation>
    <scope>NUCLEOTIDE SEQUENCE</scope>
    <source>
        <strain evidence="1">F848</strain>
    </source>
</reference>
<proteinExistence type="predicted"/>
<gene>
    <name evidence="1" type="ORF">FGAF848_12960</name>
</gene>
<accession>A0AAD2JR75</accession>
<evidence type="ECO:0000313" key="1">
    <source>
        <dbReference type="EMBL" id="CAK1208614.1"/>
    </source>
</evidence>